<proteinExistence type="predicted"/>
<evidence type="ECO:0008006" key="4">
    <source>
        <dbReference type="Google" id="ProtNLM"/>
    </source>
</evidence>
<protein>
    <recommendedName>
        <fullName evidence="4">Secreted protein</fullName>
    </recommendedName>
</protein>
<name>A0AA40ARL5_9PEZI</name>
<keyword evidence="1" id="KW-0732">Signal</keyword>
<reference evidence="2" key="1">
    <citation type="submission" date="2023-06" db="EMBL/GenBank/DDBJ databases">
        <title>Genome-scale phylogeny and comparative genomics of the fungal order Sordariales.</title>
        <authorList>
            <consortium name="Lawrence Berkeley National Laboratory"/>
            <person name="Hensen N."/>
            <person name="Bonometti L."/>
            <person name="Westerberg I."/>
            <person name="Brannstrom I.O."/>
            <person name="Guillou S."/>
            <person name="Cros-Aarteil S."/>
            <person name="Calhoun S."/>
            <person name="Haridas S."/>
            <person name="Kuo A."/>
            <person name="Mondo S."/>
            <person name="Pangilinan J."/>
            <person name="Riley R."/>
            <person name="Labutti K."/>
            <person name="Andreopoulos B."/>
            <person name="Lipzen A."/>
            <person name="Chen C."/>
            <person name="Yanf M."/>
            <person name="Daum C."/>
            <person name="Ng V."/>
            <person name="Clum A."/>
            <person name="Steindorff A."/>
            <person name="Ohm R."/>
            <person name="Martin F."/>
            <person name="Silar P."/>
            <person name="Natvig D."/>
            <person name="Lalanne C."/>
            <person name="Gautier V."/>
            <person name="Ament-Velasquez S.L."/>
            <person name="Kruys A."/>
            <person name="Hutchinson M.I."/>
            <person name="Powell A.J."/>
            <person name="Barry K."/>
            <person name="Miller A.N."/>
            <person name="Grigoriev I.V."/>
            <person name="Debuchy R."/>
            <person name="Gladieux P."/>
            <person name="Thoren M.H."/>
            <person name="Johannesson H."/>
        </authorList>
    </citation>
    <scope>NUCLEOTIDE SEQUENCE</scope>
    <source>
        <strain evidence="2">SMH4607-1</strain>
    </source>
</reference>
<dbReference type="EMBL" id="JAUKUA010000003">
    <property type="protein sequence ID" value="KAK0720729.1"/>
    <property type="molecule type" value="Genomic_DNA"/>
</dbReference>
<evidence type="ECO:0000313" key="2">
    <source>
        <dbReference type="EMBL" id="KAK0720729.1"/>
    </source>
</evidence>
<dbReference type="Proteomes" id="UP001172102">
    <property type="component" value="Unassembled WGS sequence"/>
</dbReference>
<feature type="chain" id="PRO_5041438962" description="Secreted protein" evidence="1">
    <location>
        <begin position="28"/>
        <end position="163"/>
    </location>
</feature>
<evidence type="ECO:0000313" key="3">
    <source>
        <dbReference type="Proteomes" id="UP001172102"/>
    </source>
</evidence>
<comment type="caution">
    <text evidence="2">The sequence shown here is derived from an EMBL/GenBank/DDBJ whole genome shotgun (WGS) entry which is preliminary data.</text>
</comment>
<keyword evidence="3" id="KW-1185">Reference proteome</keyword>
<dbReference type="AlphaFoldDB" id="A0AA40ARL5"/>
<organism evidence="2 3">
    <name type="scientific">Lasiosphaeris hirsuta</name>
    <dbReference type="NCBI Taxonomy" id="260670"/>
    <lineage>
        <taxon>Eukaryota</taxon>
        <taxon>Fungi</taxon>
        <taxon>Dikarya</taxon>
        <taxon>Ascomycota</taxon>
        <taxon>Pezizomycotina</taxon>
        <taxon>Sordariomycetes</taxon>
        <taxon>Sordariomycetidae</taxon>
        <taxon>Sordariales</taxon>
        <taxon>Lasiosphaeriaceae</taxon>
        <taxon>Lasiosphaeris</taxon>
    </lineage>
</organism>
<evidence type="ECO:0000256" key="1">
    <source>
        <dbReference type="SAM" id="SignalP"/>
    </source>
</evidence>
<gene>
    <name evidence="2" type="ORF">B0H67DRAFT_200851</name>
</gene>
<accession>A0AA40ARL5</accession>
<feature type="signal peptide" evidence="1">
    <location>
        <begin position="1"/>
        <end position="27"/>
    </location>
</feature>
<sequence length="163" mass="18065">MVDLSRALTPLLLALLLVFSRRRPSDGSPTAGTTTLQKSGVHLVILGIPAGTIDPRLTSAAVPVCESHPGCHCQLRQQCRLEISLVFDLGCRSGGTRRYESWKPSPRHLLTYPWDEGSWDVRCKKHGVRGEGAHACRWPVRGGASAVCCKCWRSVRSRRPRRL</sequence>